<name>A0A7S6B6H5_9CAUD</name>
<dbReference type="EMBL" id="MT416090">
    <property type="protein sequence ID" value="QKE56033.1"/>
    <property type="molecule type" value="Genomic_DNA"/>
</dbReference>
<dbReference type="Proteomes" id="UP000595519">
    <property type="component" value="Segment"/>
</dbReference>
<protein>
    <submittedName>
        <fullName evidence="1">Uncharacterized protein</fullName>
    </submittedName>
</protein>
<evidence type="ECO:0000313" key="1">
    <source>
        <dbReference type="EMBL" id="QKE56033.1"/>
    </source>
</evidence>
<sequence length="58" mass="6789">MVSDAAIKMIHERMKGRTYTYTELFRALAERELPGLSGKDYADARYRFIKMDFQSVIP</sequence>
<reference evidence="1 2" key="1">
    <citation type="journal article" date="2021" name="MSphere">
        <title>A Novel N4-Like Bacteriophage Isolated from a Wastewater Source in South India with Activity against Several Multidrug-Resistant Clinical Pseudomonas aeruginosa Isolates.</title>
        <authorList>
            <person name="Menon N.D."/>
            <person name="Kumar M.S."/>
            <person name="Satheesh Babu T.G."/>
            <person name="Bose S."/>
            <person name="Vijayakumar G."/>
            <person name="Baswe M."/>
            <person name="Chatterjee M."/>
            <person name="D'Silva J.R."/>
            <person name="Shetty K."/>
            <person name="Haripriyan J."/>
            <person name="Kumar A."/>
            <person name="Nair S."/>
            <person name="Somanath P."/>
            <person name="Nair B.G."/>
            <person name="Nizet V."/>
            <person name="Kumar G.B."/>
        </authorList>
    </citation>
    <scope>NUCLEOTIDE SEQUENCE [LARGE SCALE GENOMIC DNA]</scope>
</reference>
<organism evidence="1 2">
    <name type="scientific">Pseudomonas phage vB_Pae_AM.P2</name>
    <dbReference type="NCBI Taxonomy" id="2731695"/>
    <lineage>
        <taxon>Viruses</taxon>
        <taxon>Duplodnaviria</taxon>
        <taxon>Heunggongvirae</taxon>
        <taxon>Uroviricota</taxon>
        <taxon>Caudoviricetes</taxon>
        <taxon>Schitoviridae</taxon>
        <taxon>Migulavirinae</taxon>
        <taxon>Luzseptimavirus</taxon>
        <taxon>Luzseptimavirus KPP21</taxon>
    </lineage>
</organism>
<accession>A0A7S6B6H5</accession>
<proteinExistence type="predicted"/>
<gene>
    <name evidence="1" type="ORF">AMP2_gp085</name>
</gene>
<evidence type="ECO:0000313" key="2">
    <source>
        <dbReference type="Proteomes" id="UP000595519"/>
    </source>
</evidence>